<dbReference type="InterPro" id="IPR016054">
    <property type="entry name" value="LY6_UPA_recep-like"/>
</dbReference>
<dbReference type="EMBL" id="AGCU01114959">
    <property type="status" value="NOT_ANNOTATED_CDS"/>
    <property type="molecule type" value="Genomic_DNA"/>
</dbReference>
<keyword evidence="4 12" id="KW-0732">Signal</keyword>
<dbReference type="RefSeq" id="XP_025042574.1">
    <property type="nucleotide sequence ID" value="XM_025186789.1"/>
</dbReference>
<dbReference type="EMBL" id="AGCU01114961">
    <property type="status" value="NOT_ANNOTATED_CDS"/>
    <property type="molecule type" value="Genomic_DNA"/>
</dbReference>
<keyword evidence="7" id="KW-0325">Glycoprotein</keyword>
<feature type="domain" description="UPAR/Ly6" evidence="13">
    <location>
        <begin position="25"/>
        <end position="107"/>
    </location>
</feature>
<dbReference type="InterPro" id="IPR056949">
    <property type="entry name" value="CD59"/>
</dbReference>
<name>K7FIC9_PELSI</name>
<feature type="signal peptide" evidence="12">
    <location>
        <begin position="1"/>
        <end position="24"/>
    </location>
</feature>
<dbReference type="KEGG" id="pss:102451598"/>
<reference evidence="15" key="1">
    <citation type="submission" date="2011-10" db="EMBL/GenBank/DDBJ databases">
        <authorList>
            <consortium name="Soft-shell Turtle Genome Consortium"/>
        </authorList>
    </citation>
    <scope>NUCLEOTIDE SEQUENCE [LARGE SCALE GENOMIC DNA]</scope>
    <source>
        <strain evidence="15">Daiwa-1</strain>
    </source>
</reference>
<dbReference type="CDD" id="cd23554">
    <property type="entry name" value="TFP_LU_ECD_CD59"/>
    <property type="match status" value="1"/>
</dbReference>
<dbReference type="PANTHER" id="PTHR10036:SF24">
    <property type="entry name" value="CD59 GLYCOPROTEIN"/>
    <property type="match status" value="1"/>
</dbReference>
<evidence type="ECO:0000259" key="13">
    <source>
        <dbReference type="SMART" id="SM00134"/>
    </source>
</evidence>
<dbReference type="PANTHER" id="PTHR10036">
    <property type="entry name" value="CD59 GLYCOPROTEIN"/>
    <property type="match status" value="1"/>
</dbReference>
<evidence type="ECO:0000256" key="3">
    <source>
        <dbReference type="ARBA" id="ARBA00022622"/>
    </source>
</evidence>
<dbReference type="GeneTree" id="ENSGT00390000016309"/>
<dbReference type="GeneID" id="102451598"/>
<dbReference type="GO" id="GO:0030154">
    <property type="term" value="P:cell differentiation"/>
    <property type="evidence" value="ECO:0007669"/>
    <property type="project" value="UniProtKB-ARBA"/>
</dbReference>
<evidence type="ECO:0000313" key="14">
    <source>
        <dbReference type="Ensembl" id="ENSPSIP00000007789.1"/>
    </source>
</evidence>
<dbReference type="STRING" id="13735.ENSPSIP00000007789"/>
<evidence type="ECO:0000256" key="11">
    <source>
        <dbReference type="ARBA" id="ARBA00031867"/>
    </source>
</evidence>
<evidence type="ECO:0000256" key="8">
    <source>
        <dbReference type="ARBA" id="ARBA00023288"/>
    </source>
</evidence>
<dbReference type="GO" id="GO:0098552">
    <property type="term" value="C:side of membrane"/>
    <property type="evidence" value="ECO:0007669"/>
    <property type="project" value="UniProtKB-KW"/>
</dbReference>
<dbReference type="OrthoDB" id="10011411at2759"/>
<evidence type="ECO:0000256" key="4">
    <source>
        <dbReference type="ARBA" id="ARBA00022729"/>
    </source>
</evidence>
<dbReference type="eggNOG" id="ENOG502SA4P">
    <property type="taxonomic scope" value="Eukaryota"/>
</dbReference>
<dbReference type="Pfam" id="PF25152">
    <property type="entry name" value="CD59"/>
    <property type="match status" value="1"/>
</dbReference>
<evidence type="ECO:0000256" key="10">
    <source>
        <dbReference type="ARBA" id="ARBA00031590"/>
    </source>
</evidence>
<evidence type="ECO:0000313" key="15">
    <source>
        <dbReference type="Proteomes" id="UP000007267"/>
    </source>
</evidence>
<evidence type="ECO:0000256" key="6">
    <source>
        <dbReference type="ARBA" id="ARBA00023157"/>
    </source>
</evidence>
<organism evidence="14 15">
    <name type="scientific">Pelodiscus sinensis</name>
    <name type="common">Chinese softshell turtle</name>
    <name type="synonym">Trionyx sinensis</name>
    <dbReference type="NCBI Taxonomy" id="13735"/>
    <lineage>
        <taxon>Eukaryota</taxon>
        <taxon>Metazoa</taxon>
        <taxon>Chordata</taxon>
        <taxon>Craniata</taxon>
        <taxon>Vertebrata</taxon>
        <taxon>Euteleostomi</taxon>
        <taxon>Archelosauria</taxon>
        <taxon>Testudinata</taxon>
        <taxon>Testudines</taxon>
        <taxon>Cryptodira</taxon>
        <taxon>Trionychia</taxon>
        <taxon>Trionychidae</taxon>
        <taxon>Pelodiscus</taxon>
    </lineage>
</organism>
<keyword evidence="3" id="KW-0336">GPI-anchor</keyword>
<dbReference type="InterPro" id="IPR045860">
    <property type="entry name" value="Snake_toxin-like_sf"/>
</dbReference>
<reference evidence="14" key="4">
    <citation type="submission" date="2025-09" db="UniProtKB">
        <authorList>
            <consortium name="Ensembl"/>
        </authorList>
    </citation>
    <scope>IDENTIFICATION</scope>
</reference>
<dbReference type="OMA" id="CWKMSQC"/>
<reference evidence="15" key="2">
    <citation type="journal article" date="2013" name="Nat. Genet.">
        <title>The draft genomes of soft-shell turtle and green sea turtle yield insights into the development and evolution of the turtle-specific body plan.</title>
        <authorList>
            <person name="Wang Z."/>
            <person name="Pascual-Anaya J."/>
            <person name="Zadissa A."/>
            <person name="Li W."/>
            <person name="Niimura Y."/>
            <person name="Huang Z."/>
            <person name="Li C."/>
            <person name="White S."/>
            <person name="Xiong Z."/>
            <person name="Fang D."/>
            <person name="Wang B."/>
            <person name="Ming Y."/>
            <person name="Chen Y."/>
            <person name="Zheng Y."/>
            <person name="Kuraku S."/>
            <person name="Pignatelli M."/>
            <person name="Herrero J."/>
            <person name="Beal K."/>
            <person name="Nozawa M."/>
            <person name="Li Q."/>
            <person name="Wang J."/>
            <person name="Zhang H."/>
            <person name="Yu L."/>
            <person name="Shigenobu S."/>
            <person name="Wang J."/>
            <person name="Liu J."/>
            <person name="Flicek P."/>
            <person name="Searle S."/>
            <person name="Wang J."/>
            <person name="Kuratani S."/>
            <person name="Yin Y."/>
            <person name="Aken B."/>
            <person name="Zhang G."/>
            <person name="Irie N."/>
        </authorList>
    </citation>
    <scope>NUCLEOTIDE SEQUENCE [LARGE SCALE GENOMIC DNA]</scope>
    <source>
        <strain evidence="15">Daiwa-1</strain>
    </source>
</reference>
<sequence length="119" mass="13468">MNKMNCILFTVFIVLIAYCNSGYALRCYTCANSPSLCSTNATCTHGDDTCLQIKLHNLKTYTCWKHARCNMNEIADDFGVDNFHFFCCQKDFCNKGPATVVSKTAFSIVTVMTMIWILF</sequence>
<accession>K7FIC9</accession>
<dbReference type="Proteomes" id="UP000007267">
    <property type="component" value="Unassembled WGS sequence"/>
</dbReference>
<proteinExistence type="predicted"/>
<dbReference type="Ensembl" id="ENSPSIT00000007830.1">
    <property type="protein sequence ID" value="ENSPSIP00000007789.1"/>
    <property type="gene ID" value="ENSPSIG00000007164.1"/>
</dbReference>
<evidence type="ECO:0000256" key="9">
    <source>
        <dbReference type="ARBA" id="ARBA00029920"/>
    </source>
</evidence>
<protein>
    <recommendedName>
        <fullName evidence="10">MAC-inhibitory protein</fullName>
    </recommendedName>
    <alternativeName>
        <fullName evidence="11">Membrane attack complex inhibition factor</fullName>
    </alternativeName>
    <alternativeName>
        <fullName evidence="9">Protectin</fullName>
    </alternativeName>
</protein>
<evidence type="ECO:0000256" key="5">
    <source>
        <dbReference type="ARBA" id="ARBA00023136"/>
    </source>
</evidence>
<dbReference type="Gene3D" id="2.10.60.10">
    <property type="entry name" value="CD59"/>
    <property type="match status" value="1"/>
</dbReference>
<keyword evidence="15" id="KW-1185">Reference proteome</keyword>
<reference evidence="14" key="3">
    <citation type="submission" date="2025-08" db="UniProtKB">
        <authorList>
            <consortium name="Ensembl"/>
        </authorList>
    </citation>
    <scope>IDENTIFICATION</scope>
</reference>
<keyword evidence="6" id="KW-1015">Disulfide bond</keyword>
<evidence type="ECO:0000256" key="2">
    <source>
        <dbReference type="ARBA" id="ARBA00011481"/>
    </source>
</evidence>
<dbReference type="AlphaFoldDB" id="K7FIC9"/>
<comment type="subunit">
    <text evidence="2">Interacts with T-cell surface antigen CD2.</text>
</comment>
<comment type="subcellular location">
    <subcellularLocation>
        <location evidence="1">Membrane</location>
        <topology evidence="1">Lipid-anchor</topology>
        <topology evidence="1">GPI-anchor</topology>
    </subcellularLocation>
</comment>
<evidence type="ECO:0000256" key="7">
    <source>
        <dbReference type="ARBA" id="ARBA00023180"/>
    </source>
</evidence>
<dbReference type="EMBL" id="AGCU01114960">
    <property type="status" value="NOT_ANNOTATED_CDS"/>
    <property type="molecule type" value="Genomic_DNA"/>
</dbReference>
<evidence type="ECO:0000256" key="12">
    <source>
        <dbReference type="SAM" id="SignalP"/>
    </source>
</evidence>
<keyword evidence="8" id="KW-0449">Lipoprotein</keyword>
<evidence type="ECO:0000256" key="1">
    <source>
        <dbReference type="ARBA" id="ARBA00004589"/>
    </source>
</evidence>
<dbReference type="RefSeq" id="XP_006127369.1">
    <property type="nucleotide sequence ID" value="XM_006127307.3"/>
</dbReference>
<feature type="chain" id="PRO_5003905257" description="MAC-inhibitory protein" evidence="12">
    <location>
        <begin position="25"/>
        <end position="119"/>
    </location>
</feature>
<dbReference type="SUPFAM" id="SSF57302">
    <property type="entry name" value="Snake toxin-like"/>
    <property type="match status" value="1"/>
</dbReference>
<dbReference type="SMART" id="SM00134">
    <property type="entry name" value="LU"/>
    <property type="match status" value="1"/>
</dbReference>
<keyword evidence="5" id="KW-0472">Membrane</keyword>
<dbReference type="HOGENOM" id="CLU_147732_1_0_1"/>
<dbReference type="EMBL" id="AGCU01114962">
    <property type="status" value="NOT_ANNOTATED_CDS"/>
    <property type="molecule type" value="Genomic_DNA"/>
</dbReference>